<name>A0AAQ4QKY0_GASAC</name>
<dbReference type="InterPro" id="IPR042351">
    <property type="entry name" value="C3orf18-like"/>
</dbReference>
<keyword evidence="4" id="KW-1185">Reference proteome</keyword>
<evidence type="ECO:0000256" key="2">
    <source>
        <dbReference type="SAM" id="Phobius"/>
    </source>
</evidence>
<dbReference type="AlphaFoldDB" id="A0AAQ4QKY0"/>
<dbReference type="Proteomes" id="UP000007635">
    <property type="component" value="Chromosome XVII"/>
</dbReference>
<keyword evidence="2" id="KW-0472">Membrane</keyword>
<dbReference type="GeneTree" id="ENSGT00410000025882"/>
<protein>
    <submittedName>
        <fullName evidence="3">Uncharacterized protein</fullName>
    </submittedName>
</protein>
<dbReference type="PANTHER" id="PTHR15868:SF0">
    <property type="entry name" value="SIMILAR TO RIKEN CDNA 6430571L13 GENE_ SIMILAR TO G20 PROTEIN"/>
    <property type="match status" value="1"/>
</dbReference>
<dbReference type="Ensembl" id="ENSGACT00000044552.1">
    <property type="protein sequence ID" value="ENSGACP00000051926.1"/>
    <property type="gene ID" value="ENSGACG00000036382.1"/>
</dbReference>
<sequence length="228" mass="25012">MTHTSLCVLAPTSYDQSIINASADLQPKGRHLCRPCDVPQRLSDTTRPTHRHRNYALQSKRLRAVTMAVTAAKTTTGFLSTTGAIPFLSTSKSARDNVTSRMTLMTVTITTNDTSFNATAYPEAAIEGSGFGMVLVPFGIITVIGLAVAIMLYIRKRKRLEKLRHQLMPMYNFDPAEEQDDLLEQELLDHGRDGSLTGPNAKTLTTSQGTTQRPSRLVFTDVAKALNA</sequence>
<evidence type="ECO:0000256" key="1">
    <source>
        <dbReference type="SAM" id="MobiDB-lite"/>
    </source>
</evidence>
<dbReference type="PANTHER" id="PTHR15868">
    <property type="entry name" value="SIMILAR TO RIKEN CDNA 6430571L13 GENE, SIMILAR TO G20 PROTEIN"/>
    <property type="match status" value="1"/>
</dbReference>
<reference evidence="3" key="2">
    <citation type="submission" date="2025-08" db="UniProtKB">
        <authorList>
            <consortium name="Ensembl"/>
        </authorList>
    </citation>
    <scope>IDENTIFICATION</scope>
</reference>
<keyword evidence="2" id="KW-0812">Transmembrane</keyword>
<evidence type="ECO:0000313" key="3">
    <source>
        <dbReference type="Ensembl" id="ENSGACP00000051926.1"/>
    </source>
</evidence>
<feature type="compositionally biased region" description="Polar residues" evidence="1">
    <location>
        <begin position="197"/>
        <end position="212"/>
    </location>
</feature>
<keyword evidence="2" id="KW-1133">Transmembrane helix</keyword>
<accession>A0AAQ4QKY0</accession>
<feature type="transmembrane region" description="Helical" evidence="2">
    <location>
        <begin position="131"/>
        <end position="154"/>
    </location>
</feature>
<evidence type="ECO:0000313" key="4">
    <source>
        <dbReference type="Proteomes" id="UP000007635"/>
    </source>
</evidence>
<feature type="region of interest" description="Disordered" evidence="1">
    <location>
        <begin position="190"/>
        <end position="212"/>
    </location>
</feature>
<organism evidence="3 4">
    <name type="scientific">Gasterosteus aculeatus aculeatus</name>
    <name type="common">three-spined stickleback</name>
    <dbReference type="NCBI Taxonomy" id="481459"/>
    <lineage>
        <taxon>Eukaryota</taxon>
        <taxon>Metazoa</taxon>
        <taxon>Chordata</taxon>
        <taxon>Craniata</taxon>
        <taxon>Vertebrata</taxon>
        <taxon>Euteleostomi</taxon>
        <taxon>Actinopterygii</taxon>
        <taxon>Neopterygii</taxon>
        <taxon>Teleostei</taxon>
        <taxon>Neoteleostei</taxon>
        <taxon>Acanthomorphata</taxon>
        <taxon>Eupercaria</taxon>
        <taxon>Perciformes</taxon>
        <taxon>Cottioidei</taxon>
        <taxon>Gasterosteales</taxon>
        <taxon>Gasterosteidae</taxon>
        <taxon>Gasterosteus</taxon>
    </lineage>
</organism>
<reference evidence="3" key="3">
    <citation type="submission" date="2025-09" db="UniProtKB">
        <authorList>
            <consortium name="Ensembl"/>
        </authorList>
    </citation>
    <scope>IDENTIFICATION</scope>
</reference>
<reference evidence="3 4" key="1">
    <citation type="journal article" date="2021" name="G3 (Bethesda)">
        <title>Improved contiguity of the threespine stickleback genome using long-read sequencing.</title>
        <authorList>
            <person name="Nath S."/>
            <person name="Shaw D.E."/>
            <person name="White M.A."/>
        </authorList>
    </citation>
    <scope>NUCLEOTIDE SEQUENCE [LARGE SCALE GENOMIC DNA]</scope>
    <source>
        <strain evidence="3 4">Lake Benthic</strain>
    </source>
</reference>
<proteinExistence type="predicted"/>